<accession>A0ABS5MME3</accession>
<evidence type="ECO:0000259" key="1">
    <source>
        <dbReference type="SMART" id="SM00347"/>
    </source>
</evidence>
<reference evidence="2 3" key="1">
    <citation type="submission" date="2021-05" db="EMBL/GenBank/DDBJ databases">
        <title>Staphylococcus fleurettii isolated from lake water in First Nation community in Manitoba, Canada.</title>
        <authorList>
            <person name="Bashar S."/>
            <person name="Murdock A."/>
            <person name="Patidar R."/>
            <person name="Golding G."/>
            <person name="Farenhorst A."/>
            <person name="Kumar A."/>
        </authorList>
    </citation>
    <scope>NUCLEOTIDE SEQUENCE [LARGE SCALE GENOMIC DNA]</scope>
    <source>
        <strain evidence="2 3">SF002</strain>
    </source>
</reference>
<dbReference type="InterPro" id="IPR036388">
    <property type="entry name" value="WH-like_DNA-bd_sf"/>
</dbReference>
<protein>
    <submittedName>
        <fullName evidence="2">MarR family transcriptional regulator</fullName>
    </submittedName>
</protein>
<dbReference type="GeneID" id="86197839"/>
<sequence length="147" mass="17253">MISNNELQDLDLFDVLSERHGIVRTHIEKMWNDTHDIHISSSEWYIMAKIYKHKRNIAYITQHVTISRQAVHKFVKQLNQKGLIDIQDVDGNKKEKSIQLTALGESCFLESKQHKKIIEEQLNTAIGKENVDKLRDILKMDWDIENS</sequence>
<dbReference type="RefSeq" id="WP_078358422.1">
    <property type="nucleotide sequence ID" value="NZ_JAEPSA010000009.1"/>
</dbReference>
<dbReference type="SUPFAM" id="SSF46785">
    <property type="entry name" value="Winged helix' DNA-binding domain"/>
    <property type="match status" value="1"/>
</dbReference>
<organism evidence="2 3">
    <name type="scientific">Mammaliicoccus fleurettii</name>
    <dbReference type="NCBI Taxonomy" id="150056"/>
    <lineage>
        <taxon>Bacteria</taxon>
        <taxon>Bacillati</taxon>
        <taxon>Bacillota</taxon>
        <taxon>Bacilli</taxon>
        <taxon>Bacillales</taxon>
        <taxon>Staphylococcaceae</taxon>
        <taxon>Mammaliicoccus</taxon>
    </lineage>
</organism>
<dbReference type="SMART" id="SM00347">
    <property type="entry name" value="HTH_MARR"/>
    <property type="match status" value="1"/>
</dbReference>
<evidence type="ECO:0000313" key="3">
    <source>
        <dbReference type="Proteomes" id="UP000681586"/>
    </source>
</evidence>
<dbReference type="EMBL" id="JAGXBM010000007">
    <property type="protein sequence ID" value="MBS3697066.1"/>
    <property type="molecule type" value="Genomic_DNA"/>
</dbReference>
<dbReference type="Proteomes" id="UP000681586">
    <property type="component" value="Unassembled WGS sequence"/>
</dbReference>
<dbReference type="Gene3D" id="1.10.10.10">
    <property type="entry name" value="Winged helix-like DNA-binding domain superfamily/Winged helix DNA-binding domain"/>
    <property type="match status" value="1"/>
</dbReference>
<proteinExistence type="predicted"/>
<name>A0ABS5MME3_9STAP</name>
<dbReference type="InterPro" id="IPR000835">
    <property type="entry name" value="HTH_MarR-typ"/>
</dbReference>
<comment type="caution">
    <text evidence="2">The sequence shown here is derived from an EMBL/GenBank/DDBJ whole genome shotgun (WGS) entry which is preliminary data.</text>
</comment>
<dbReference type="InterPro" id="IPR036390">
    <property type="entry name" value="WH_DNA-bd_sf"/>
</dbReference>
<keyword evidence="3" id="KW-1185">Reference proteome</keyword>
<evidence type="ECO:0000313" key="2">
    <source>
        <dbReference type="EMBL" id="MBS3697066.1"/>
    </source>
</evidence>
<gene>
    <name evidence="2" type="ORF">JJQ58_06265</name>
</gene>
<feature type="domain" description="HTH marR-type" evidence="1">
    <location>
        <begin position="32"/>
        <end position="131"/>
    </location>
</feature>